<gene>
    <name evidence="2" type="ORF">J4E96_12660</name>
</gene>
<dbReference type="Gene3D" id="3.90.1300.10">
    <property type="entry name" value="Amidase signature (AS) domain"/>
    <property type="match status" value="1"/>
</dbReference>
<dbReference type="PANTHER" id="PTHR46310:SF7">
    <property type="entry name" value="AMIDASE 1"/>
    <property type="match status" value="1"/>
</dbReference>
<reference evidence="2" key="1">
    <citation type="submission" date="2021-03" db="EMBL/GenBank/DDBJ databases">
        <title>Pengzhenrongella sicca gen. nov., sp. nov., a new member of suborder Micrococcineae isolated from High-Arctic tundra soil.</title>
        <authorList>
            <person name="Peng F."/>
        </authorList>
    </citation>
    <scope>NUCLEOTIDE SEQUENCE</scope>
    <source>
        <strain evidence="2">LRZ-2</strain>
    </source>
</reference>
<sequence length="427" mass="41831">MPEARNARAAVGPIWRVLGDPLVRGAGAGPLAGQAVAVKDLFDVAGHRVGAGVPAYLAGAAPATAHAYAVGALLAAGADVRGIAQTDEFAYSIAGRNPHSGTPANGAVPGALPGGSSSGPATAVALRQASIGLGTDTGGSIRVPASYQGLWGLRSTHGAVPVGGLVPLAPAFDAVGWLARDGGTLRAAVAATLVAGEQRAAPARYAVAPDAVALADPGVGAAFGAALARLGAAGLLGDLAVVDTGDLDELAEAFRTVQAAQAWRVHGAWVRAHPGALGDDVAARFAWARSVTADAAAAAGETLAAARARLEALLGERTLLLPSASSAAPPVDVAGGELDLVRARTMRLTCLAGITGRPALSVPVLSVPVLSVPGGGGHNGGGGSSPVGLCLVGPRCADLALIDMGRRLAAALDLARTATARTDDGTP</sequence>
<dbReference type="Proteomes" id="UP000663937">
    <property type="component" value="Chromosome"/>
</dbReference>
<evidence type="ECO:0000313" key="3">
    <source>
        <dbReference type="Proteomes" id="UP000663937"/>
    </source>
</evidence>
<name>A0A8A4ZCL6_9MICO</name>
<dbReference type="AlphaFoldDB" id="A0A8A4ZCL6"/>
<dbReference type="PANTHER" id="PTHR46310">
    <property type="entry name" value="AMIDASE 1"/>
    <property type="match status" value="1"/>
</dbReference>
<proteinExistence type="predicted"/>
<dbReference type="RefSeq" id="WP_227422467.1">
    <property type="nucleotide sequence ID" value="NZ_CP071868.1"/>
</dbReference>
<keyword evidence="3" id="KW-1185">Reference proteome</keyword>
<organism evidence="2 3">
    <name type="scientific">Pengzhenrongella sicca</name>
    <dbReference type="NCBI Taxonomy" id="2819238"/>
    <lineage>
        <taxon>Bacteria</taxon>
        <taxon>Bacillati</taxon>
        <taxon>Actinomycetota</taxon>
        <taxon>Actinomycetes</taxon>
        <taxon>Micrococcales</taxon>
        <taxon>Pengzhenrongella</taxon>
    </lineage>
</organism>
<protein>
    <recommendedName>
        <fullName evidence="1">Amidase domain-containing protein</fullName>
    </recommendedName>
</protein>
<dbReference type="PROSITE" id="PS00571">
    <property type="entry name" value="AMIDASES"/>
    <property type="match status" value="1"/>
</dbReference>
<dbReference type="Pfam" id="PF01425">
    <property type="entry name" value="Amidase"/>
    <property type="match status" value="1"/>
</dbReference>
<accession>A0A8A4ZCL6</accession>
<feature type="domain" description="Amidase" evidence="1">
    <location>
        <begin position="28"/>
        <end position="398"/>
    </location>
</feature>
<dbReference type="SUPFAM" id="SSF75304">
    <property type="entry name" value="Amidase signature (AS) enzymes"/>
    <property type="match status" value="1"/>
</dbReference>
<evidence type="ECO:0000259" key="1">
    <source>
        <dbReference type="Pfam" id="PF01425"/>
    </source>
</evidence>
<dbReference type="EMBL" id="CP071868">
    <property type="protein sequence ID" value="QTE28237.1"/>
    <property type="molecule type" value="Genomic_DNA"/>
</dbReference>
<dbReference type="KEGG" id="psic:J4E96_12660"/>
<dbReference type="InterPro" id="IPR023631">
    <property type="entry name" value="Amidase_dom"/>
</dbReference>
<evidence type="ECO:0000313" key="2">
    <source>
        <dbReference type="EMBL" id="QTE28237.1"/>
    </source>
</evidence>
<dbReference type="InterPro" id="IPR036928">
    <property type="entry name" value="AS_sf"/>
</dbReference>
<dbReference type="InterPro" id="IPR020556">
    <property type="entry name" value="Amidase_CS"/>
</dbReference>